<dbReference type="InterPro" id="IPR051531">
    <property type="entry name" value="N-acetyltransferase"/>
</dbReference>
<evidence type="ECO:0000259" key="1">
    <source>
        <dbReference type="PROSITE" id="PS51186"/>
    </source>
</evidence>
<comment type="caution">
    <text evidence="2">The sequence shown here is derived from an EMBL/GenBank/DDBJ whole genome shotgun (WGS) entry which is preliminary data.</text>
</comment>
<dbReference type="EMBL" id="QWEG01000005">
    <property type="protein sequence ID" value="RHW41168.1"/>
    <property type="molecule type" value="Genomic_DNA"/>
</dbReference>
<gene>
    <name evidence="2" type="ORF">D1B31_09540</name>
</gene>
<dbReference type="SUPFAM" id="SSF55729">
    <property type="entry name" value="Acyl-CoA N-acyltransferases (Nat)"/>
    <property type="match status" value="1"/>
</dbReference>
<sequence>MEDTRAFIDFVLNQYENKKVAPWAIEFKENGRMIGTIDFVWWQPRHHSAEIGYVIAPEYWGQGLMTEAASAIIKLGFEKMELVRIQAKCFVENFGSARVMEKARMSFEGINRKAMYIKGKHRDLKTYSILKEEFVLLQKKEEDKAL</sequence>
<dbReference type="PANTHER" id="PTHR43792:SF9">
    <property type="entry name" value="RIBOSOMAL-PROTEIN-ALANINE ACETYLTRANSFERASE"/>
    <property type="match status" value="1"/>
</dbReference>
<keyword evidence="2" id="KW-0808">Transferase</keyword>
<dbReference type="GO" id="GO:0005737">
    <property type="term" value="C:cytoplasm"/>
    <property type="evidence" value="ECO:0007669"/>
    <property type="project" value="TreeGrafter"/>
</dbReference>
<name>A0A417YVA5_9BACI</name>
<dbReference type="OrthoDB" id="9785602at2"/>
<dbReference type="Gene3D" id="3.40.630.30">
    <property type="match status" value="1"/>
</dbReference>
<dbReference type="PROSITE" id="PS51186">
    <property type="entry name" value="GNAT"/>
    <property type="match status" value="1"/>
</dbReference>
<evidence type="ECO:0000313" key="3">
    <source>
        <dbReference type="Proteomes" id="UP000284416"/>
    </source>
</evidence>
<proteinExistence type="predicted"/>
<protein>
    <submittedName>
        <fullName evidence="2">N-acetyltransferase</fullName>
    </submittedName>
</protein>
<feature type="domain" description="N-acetyltransferase" evidence="1">
    <location>
        <begin position="1"/>
        <end position="142"/>
    </location>
</feature>
<dbReference type="Pfam" id="PF13302">
    <property type="entry name" value="Acetyltransf_3"/>
    <property type="match status" value="1"/>
</dbReference>
<reference evidence="2 3" key="1">
    <citation type="journal article" date="2017" name="Int. J. Syst. Evol. Microbiol.">
        <title>Bacillus notoginsengisoli sp. nov., a novel bacterium isolated from the rhizosphere of Panax notoginseng.</title>
        <authorList>
            <person name="Zhang M.Y."/>
            <person name="Cheng J."/>
            <person name="Cai Y."/>
            <person name="Zhang T.Y."/>
            <person name="Wu Y.Y."/>
            <person name="Manikprabhu D."/>
            <person name="Li W.J."/>
            <person name="Zhang Y.X."/>
        </authorList>
    </citation>
    <scope>NUCLEOTIDE SEQUENCE [LARGE SCALE GENOMIC DNA]</scope>
    <source>
        <strain evidence="2 3">JCM 30743</strain>
    </source>
</reference>
<organism evidence="2 3">
    <name type="scientific">Neobacillus notoginsengisoli</name>
    <dbReference type="NCBI Taxonomy" id="1578198"/>
    <lineage>
        <taxon>Bacteria</taxon>
        <taxon>Bacillati</taxon>
        <taxon>Bacillota</taxon>
        <taxon>Bacilli</taxon>
        <taxon>Bacillales</taxon>
        <taxon>Bacillaceae</taxon>
        <taxon>Neobacillus</taxon>
    </lineage>
</organism>
<accession>A0A417YVA5</accession>
<dbReference type="InterPro" id="IPR016181">
    <property type="entry name" value="Acyl_CoA_acyltransferase"/>
</dbReference>
<keyword evidence="3" id="KW-1185">Reference proteome</keyword>
<dbReference type="AlphaFoldDB" id="A0A417YVA5"/>
<dbReference type="Proteomes" id="UP000284416">
    <property type="component" value="Unassembled WGS sequence"/>
</dbReference>
<evidence type="ECO:0000313" key="2">
    <source>
        <dbReference type="EMBL" id="RHW41168.1"/>
    </source>
</evidence>
<dbReference type="CDD" id="cd04301">
    <property type="entry name" value="NAT_SF"/>
    <property type="match status" value="1"/>
</dbReference>
<dbReference type="GO" id="GO:0008999">
    <property type="term" value="F:protein-N-terminal-alanine acetyltransferase activity"/>
    <property type="evidence" value="ECO:0007669"/>
    <property type="project" value="TreeGrafter"/>
</dbReference>
<dbReference type="PANTHER" id="PTHR43792">
    <property type="entry name" value="GNAT FAMILY, PUTATIVE (AFU_ORTHOLOGUE AFUA_3G00765)-RELATED-RELATED"/>
    <property type="match status" value="1"/>
</dbReference>
<dbReference type="InterPro" id="IPR000182">
    <property type="entry name" value="GNAT_dom"/>
</dbReference>